<protein>
    <submittedName>
        <fullName evidence="1">72_t:CDS:1</fullName>
    </submittedName>
</protein>
<accession>A0ACA9QQV7</accession>
<dbReference type="EMBL" id="CAJVPW010049274">
    <property type="protein sequence ID" value="CAG8762706.1"/>
    <property type="molecule type" value="Genomic_DNA"/>
</dbReference>
<gene>
    <name evidence="1" type="ORF">SPELUC_LOCUS15251</name>
</gene>
<comment type="caution">
    <text evidence="1">The sequence shown here is derived from an EMBL/GenBank/DDBJ whole genome shotgun (WGS) entry which is preliminary data.</text>
</comment>
<evidence type="ECO:0000313" key="2">
    <source>
        <dbReference type="Proteomes" id="UP000789366"/>
    </source>
</evidence>
<keyword evidence="2" id="KW-1185">Reference proteome</keyword>
<organism evidence="1 2">
    <name type="scientific">Cetraspora pellucida</name>
    <dbReference type="NCBI Taxonomy" id="1433469"/>
    <lineage>
        <taxon>Eukaryota</taxon>
        <taxon>Fungi</taxon>
        <taxon>Fungi incertae sedis</taxon>
        <taxon>Mucoromycota</taxon>
        <taxon>Glomeromycotina</taxon>
        <taxon>Glomeromycetes</taxon>
        <taxon>Diversisporales</taxon>
        <taxon>Gigasporaceae</taxon>
        <taxon>Cetraspora</taxon>
    </lineage>
</organism>
<dbReference type="Proteomes" id="UP000789366">
    <property type="component" value="Unassembled WGS sequence"/>
</dbReference>
<feature type="non-terminal residue" evidence="1">
    <location>
        <position position="1"/>
    </location>
</feature>
<name>A0ACA9QQV7_9GLOM</name>
<sequence length="63" mass="7080">GNIGMLGSSLWYSVCLSILPFPRFLLRVLIFQIDLLSRNKLTEPSASCLVTLGKERHQLGYTI</sequence>
<proteinExistence type="predicted"/>
<feature type="non-terminal residue" evidence="1">
    <location>
        <position position="63"/>
    </location>
</feature>
<reference evidence="1" key="1">
    <citation type="submission" date="2021-06" db="EMBL/GenBank/DDBJ databases">
        <authorList>
            <person name="Kallberg Y."/>
            <person name="Tangrot J."/>
            <person name="Rosling A."/>
        </authorList>
    </citation>
    <scope>NUCLEOTIDE SEQUENCE</scope>
    <source>
        <strain evidence="1">28 12/20/2015</strain>
    </source>
</reference>
<evidence type="ECO:0000313" key="1">
    <source>
        <dbReference type="EMBL" id="CAG8762706.1"/>
    </source>
</evidence>